<dbReference type="NCBIfam" id="TIGR01007">
    <property type="entry name" value="eps_fam"/>
    <property type="match status" value="1"/>
</dbReference>
<protein>
    <recommendedName>
        <fullName evidence="4">CobQ/CobB/MinD/ParA nucleotide binding domain-containing protein</fullName>
    </recommendedName>
</protein>
<organism evidence="5 6">
    <name type="scientific">Desulfonema ishimotonii</name>
    <dbReference type="NCBI Taxonomy" id="45657"/>
    <lineage>
        <taxon>Bacteria</taxon>
        <taxon>Pseudomonadati</taxon>
        <taxon>Thermodesulfobacteriota</taxon>
        <taxon>Desulfobacteria</taxon>
        <taxon>Desulfobacterales</taxon>
        <taxon>Desulfococcaceae</taxon>
        <taxon>Desulfonema</taxon>
    </lineage>
</organism>
<dbReference type="GO" id="GO:0005886">
    <property type="term" value="C:plasma membrane"/>
    <property type="evidence" value="ECO:0007669"/>
    <property type="project" value="TreeGrafter"/>
</dbReference>
<evidence type="ECO:0000256" key="1">
    <source>
        <dbReference type="ARBA" id="ARBA00022741"/>
    </source>
</evidence>
<dbReference type="InterPro" id="IPR050445">
    <property type="entry name" value="Bact_polysacc_biosynth/exp"/>
</dbReference>
<feature type="compositionally biased region" description="Basic residues" evidence="3">
    <location>
        <begin position="21"/>
        <end position="38"/>
    </location>
</feature>
<evidence type="ECO:0000313" key="5">
    <source>
        <dbReference type="EMBL" id="GBC59235.1"/>
    </source>
</evidence>
<dbReference type="AlphaFoldDB" id="A0A401FQP5"/>
<dbReference type="GO" id="GO:0005524">
    <property type="term" value="F:ATP binding"/>
    <property type="evidence" value="ECO:0007669"/>
    <property type="project" value="UniProtKB-KW"/>
</dbReference>
<dbReference type="InterPro" id="IPR005702">
    <property type="entry name" value="Wzc-like_C"/>
</dbReference>
<dbReference type="EMBL" id="BEXT01000001">
    <property type="protein sequence ID" value="GBC59235.1"/>
    <property type="molecule type" value="Genomic_DNA"/>
</dbReference>
<comment type="caution">
    <text evidence="5">The sequence shown here is derived from an EMBL/GenBank/DDBJ whole genome shotgun (WGS) entry which is preliminary data.</text>
</comment>
<dbReference type="PANTHER" id="PTHR32309">
    <property type="entry name" value="TYROSINE-PROTEIN KINASE"/>
    <property type="match status" value="1"/>
</dbReference>
<dbReference type="GO" id="GO:0004713">
    <property type="term" value="F:protein tyrosine kinase activity"/>
    <property type="evidence" value="ECO:0007669"/>
    <property type="project" value="TreeGrafter"/>
</dbReference>
<feature type="region of interest" description="Disordered" evidence="3">
    <location>
        <begin position="21"/>
        <end position="66"/>
    </location>
</feature>
<dbReference type="Pfam" id="PF01656">
    <property type="entry name" value="CbiA"/>
    <property type="match status" value="1"/>
</dbReference>
<accession>A0A401FQP5</accession>
<sequence>MTPTLPKVSQQLYCRGQRVKLFRRKQKSDKRPIPRKHGGFTFDSDPSNGEATSGKADEQTPVLRQKQSDKKLLPHLEPQQFEVDQFKTLRTRILFPSSGKQPRSIAVTSAVPGEGKSFVAANLAISIAQNIDKEQTLLVDCDMRLPSVHRIFGYEAVAGLSEYLSADAPLSDLLIRPRLIGNLSILPGGTPPENPAELLSSKKMLDLLKDVQSRYDDRYIIIDLPPPVLAAEANVIARAVDAVVVVVNYGHTSRSKVSELIEMLGTDQVLGIVLNRFDTSMHSSAYRMYLKYIRRKEV</sequence>
<keyword evidence="1" id="KW-0547">Nucleotide-binding</keyword>
<feature type="domain" description="CobQ/CobB/MinD/ParA nucleotide binding" evidence="4">
    <location>
        <begin position="105"/>
        <end position="293"/>
    </location>
</feature>
<name>A0A401FQP5_9BACT</name>
<dbReference type="Proteomes" id="UP000288096">
    <property type="component" value="Unassembled WGS sequence"/>
</dbReference>
<evidence type="ECO:0000259" key="4">
    <source>
        <dbReference type="Pfam" id="PF01656"/>
    </source>
</evidence>
<gene>
    <name evidence="5" type="ORF">DENIS_0171</name>
</gene>
<dbReference type="Gene3D" id="3.40.50.300">
    <property type="entry name" value="P-loop containing nucleotide triphosphate hydrolases"/>
    <property type="match status" value="1"/>
</dbReference>
<dbReference type="CDD" id="cd05387">
    <property type="entry name" value="BY-kinase"/>
    <property type="match status" value="1"/>
</dbReference>
<keyword evidence="6" id="KW-1185">Reference proteome</keyword>
<reference evidence="6" key="2">
    <citation type="submission" date="2019-01" db="EMBL/GenBank/DDBJ databases">
        <title>Genome sequence of Desulfonema ishimotonii strain Tokyo 01.</title>
        <authorList>
            <person name="Fukui M."/>
        </authorList>
    </citation>
    <scope>NUCLEOTIDE SEQUENCE [LARGE SCALE GENOMIC DNA]</scope>
    <source>
        <strain evidence="6">Tokyo 01</strain>
    </source>
</reference>
<keyword evidence="2" id="KW-0067">ATP-binding</keyword>
<proteinExistence type="predicted"/>
<dbReference type="PANTHER" id="PTHR32309:SF13">
    <property type="entry name" value="FERRIC ENTEROBACTIN TRANSPORT PROTEIN FEPE"/>
    <property type="match status" value="1"/>
</dbReference>
<dbReference type="InterPro" id="IPR002586">
    <property type="entry name" value="CobQ/CobB/MinD/ParA_Nub-bd_dom"/>
</dbReference>
<dbReference type="SUPFAM" id="SSF52540">
    <property type="entry name" value="P-loop containing nucleoside triphosphate hydrolases"/>
    <property type="match status" value="1"/>
</dbReference>
<evidence type="ECO:0000256" key="3">
    <source>
        <dbReference type="SAM" id="MobiDB-lite"/>
    </source>
</evidence>
<evidence type="ECO:0000313" key="6">
    <source>
        <dbReference type="Proteomes" id="UP000288096"/>
    </source>
</evidence>
<evidence type="ECO:0000256" key="2">
    <source>
        <dbReference type="ARBA" id="ARBA00022840"/>
    </source>
</evidence>
<reference evidence="6" key="1">
    <citation type="submission" date="2017-11" db="EMBL/GenBank/DDBJ databases">
        <authorList>
            <person name="Watanabe M."/>
            <person name="Kojima H."/>
        </authorList>
    </citation>
    <scope>NUCLEOTIDE SEQUENCE [LARGE SCALE GENOMIC DNA]</scope>
    <source>
        <strain evidence="6">Tokyo 01</strain>
    </source>
</reference>
<dbReference type="InterPro" id="IPR027417">
    <property type="entry name" value="P-loop_NTPase"/>
</dbReference>